<dbReference type="GO" id="GO:0016020">
    <property type="term" value="C:membrane"/>
    <property type="evidence" value="ECO:0007669"/>
    <property type="project" value="UniProtKB-SubCell"/>
</dbReference>
<dbReference type="CDD" id="cd14978">
    <property type="entry name" value="7tmA_FMRFamide_R-like"/>
    <property type="match status" value="1"/>
</dbReference>
<feature type="transmembrane region" description="Helical" evidence="6">
    <location>
        <begin position="187"/>
        <end position="205"/>
    </location>
</feature>
<reference evidence="9" key="1">
    <citation type="submission" date="2017-02" db="UniProtKB">
        <authorList>
            <consortium name="WormBaseParasite"/>
        </authorList>
    </citation>
    <scope>IDENTIFICATION</scope>
</reference>
<dbReference type="STRING" id="1147741.A0A0R3RYY7"/>
<keyword evidence="3 6" id="KW-1133">Transmembrane helix</keyword>
<dbReference type="InterPro" id="IPR017452">
    <property type="entry name" value="GPCR_Rhodpsn_7TM"/>
</dbReference>
<feature type="transmembrane region" description="Helical" evidence="6">
    <location>
        <begin position="286"/>
        <end position="307"/>
    </location>
</feature>
<feature type="transmembrane region" description="Helical" evidence="6">
    <location>
        <begin position="327"/>
        <end position="348"/>
    </location>
</feature>
<dbReference type="WBParaSite" id="EEL_0000751301-mRNA-1">
    <property type="protein sequence ID" value="EEL_0000751301-mRNA-1"/>
    <property type="gene ID" value="EEL_0000751301"/>
</dbReference>
<evidence type="ECO:0000256" key="4">
    <source>
        <dbReference type="ARBA" id="ARBA00023136"/>
    </source>
</evidence>
<comment type="subcellular location">
    <subcellularLocation>
        <location evidence="1">Membrane</location>
    </subcellularLocation>
</comment>
<keyword evidence="2 6" id="KW-0812">Transmembrane</keyword>
<feature type="transmembrane region" description="Helical" evidence="6">
    <location>
        <begin position="132"/>
        <end position="152"/>
    </location>
</feature>
<proteinExistence type="predicted"/>
<dbReference type="Gene3D" id="1.20.1070.10">
    <property type="entry name" value="Rhodopsin 7-helix transmembrane proteins"/>
    <property type="match status" value="1"/>
</dbReference>
<dbReference type="InterPro" id="IPR053326">
    <property type="entry name" value="GPCR1-like"/>
</dbReference>
<evidence type="ECO:0000256" key="6">
    <source>
        <dbReference type="SAM" id="Phobius"/>
    </source>
</evidence>
<feature type="domain" description="G-protein coupled receptors family 1 profile" evidence="7">
    <location>
        <begin position="85"/>
        <end position="341"/>
    </location>
</feature>
<dbReference type="PANTHER" id="PTHR47632">
    <property type="entry name" value="FMRFAMIDE PEPTIDE RECEPTOR FAMILY-RELATED"/>
    <property type="match status" value="1"/>
</dbReference>
<accession>A0A0R3RYY7</accession>
<feature type="transmembrane region" description="Helical" evidence="6">
    <location>
        <begin position="103"/>
        <end position="125"/>
    </location>
</feature>
<dbReference type="PANTHER" id="PTHR47632:SF3">
    <property type="entry name" value="G-PROTEIN COUPLED RECEPTORS FAMILY 1 PROFILE DOMAIN-CONTAINING PROTEIN"/>
    <property type="match status" value="1"/>
</dbReference>
<dbReference type="PROSITE" id="PS50262">
    <property type="entry name" value="G_PROTEIN_RECEP_F1_2"/>
    <property type="match status" value="1"/>
</dbReference>
<feature type="transmembrane region" description="Helical" evidence="6">
    <location>
        <begin position="63"/>
        <end position="91"/>
    </location>
</feature>
<dbReference type="SUPFAM" id="SSF81321">
    <property type="entry name" value="Family A G protein-coupled receptor-like"/>
    <property type="match status" value="1"/>
</dbReference>
<feature type="region of interest" description="Disordered" evidence="5">
    <location>
        <begin position="401"/>
        <end position="443"/>
    </location>
</feature>
<sequence>MDEAGDYLDTEPDVVFPTDCSQSNETFSRLQLLYSQRIIAWPNFSECLPHCEMCQIFASDSTYILYNLVLIGFILPIIGFCGLLGNGISAFIYCRPEMRSSTNLYLCALGCSDCAVICTAIFLFCFDIIRRYSLHISLMFGAFSPIVYPAGMTAQTCSVYFTLMAAADCFVQVCLTDSCRKVVSREFFVKCMVLFIVVFSVLYNVPHCLETVVLECWHTRFESRSLEVCPDPFRFLPSYKLIYYKYMYSIFLAIGPVVVLVILTLCIIGVSVILKKGGGDSGDTIALILVVLLFIACNVAALLLNVFEVRLGEILGPYINYVVDASNVLVVFNSSCNFVIYVTFSLAFRRTLRRYIFKTNAKSTVQTNTKPSKTTGQTLATTATKTTLATIGNINLCTSKYSSSSKDNNDSSSSNSNSSSSRRRSSSSSSSSSGSGGAGNKSNSTAIVMADENSTNYNQHYHRHHQHLSYNGRRHQRLEHVEQLSRKETANHVPKAAQLEILI</sequence>
<organism evidence="8 9">
    <name type="scientific">Elaeophora elaphi</name>
    <dbReference type="NCBI Taxonomy" id="1147741"/>
    <lineage>
        <taxon>Eukaryota</taxon>
        <taxon>Metazoa</taxon>
        <taxon>Ecdysozoa</taxon>
        <taxon>Nematoda</taxon>
        <taxon>Chromadorea</taxon>
        <taxon>Rhabditida</taxon>
        <taxon>Spirurina</taxon>
        <taxon>Spiruromorpha</taxon>
        <taxon>Filarioidea</taxon>
        <taxon>Onchocercidae</taxon>
        <taxon>Elaeophora</taxon>
    </lineage>
</organism>
<protein>
    <submittedName>
        <fullName evidence="9">G_PROTEIN_RECEP_F1_2 domain-containing protein</fullName>
    </submittedName>
</protein>
<feature type="compositionally biased region" description="Low complexity" evidence="5">
    <location>
        <begin position="401"/>
        <end position="433"/>
    </location>
</feature>
<dbReference type="AlphaFoldDB" id="A0A0R3RYY7"/>
<evidence type="ECO:0000256" key="5">
    <source>
        <dbReference type="SAM" id="MobiDB-lite"/>
    </source>
</evidence>
<evidence type="ECO:0000313" key="9">
    <source>
        <dbReference type="WBParaSite" id="EEL_0000751301-mRNA-1"/>
    </source>
</evidence>
<evidence type="ECO:0000256" key="2">
    <source>
        <dbReference type="ARBA" id="ARBA00022692"/>
    </source>
</evidence>
<evidence type="ECO:0000256" key="1">
    <source>
        <dbReference type="ARBA" id="ARBA00004370"/>
    </source>
</evidence>
<feature type="transmembrane region" description="Helical" evidence="6">
    <location>
        <begin position="246"/>
        <end position="274"/>
    </location>
</feature>
<keyword evidence="4 6" id="KW-0472">Membrane</keyword>
<evidence type="ECO:0000256" key="3">
    <source>
        <dbReference type="ARBA" id="ARBA00022989"/>
    </source>
</evidence>
<evidence type="ECO:0000259" key="7">
    <source>
        <dbReference type="PROSITE" id="PS50262"/>
    </source>
</evidence>
<keyword evidence="8" id="KW-1185">Reference proteome</keyword>
<dbReference type="Proteomes" id="UP000050640">
    <property type="component" value="Unplaced"/>
</dbReference>
<name>A0A0R3RYY7_9BILA</name>
<evidence type="ECO:0000313" key="8">
    <source>
        <dbReference type="Proteomes" id="UP000050640"/>
    </source>
</evidence>